<name>E8V5R0_TERSS</name>
<dbReference type="SUPFAM" id="SSF56954">
    <property type="entry name" value="Outer membrane efflux proteins (OEP)"/>
    <property type="match status" value="1"/>
</dbReference>
<dbReference type="GO" id="GO:0015288">
    <property type="term" value="F:porin activity"/>
    <property type="evidence" value="ECO:0007669"/>
    <property type="project" value="TreeGrafter"/>
</dbReference>
<keyword evidence="3" id="KW-0813">Transport</keyword>
<feature type="signal peptide" evidence="8">
    <location>
        <begin position="1"/>
        <end position="19"/>
    </location>
</feature>
<dbReference type="STRING" id="401053.AciPR4_1863"/>
<dbReference type="InterPro" id="IPR051906">
    <property type="entry name" value="TolC-like"/>
</dbReference>
<dbReference type="GO" id="GO:0015562">
    <property type="term" value="F:efflux transmembrane transporter activity"/>
    <property type="evidence" value="ECO:0007669"/>
    <property type="project" value="InterPro"/>
</dbReference>
<keyword evidence="4" id="KW-1134">Transmembrane beta strand</keyword>
<dbReference type="AlphaFoldDB" id="E8V5R0"/>
<proteinExistence type="inferred from homology"/>
<dbReference type="Proteomes" id="UP000006844">
    <property type="component" value="Chromosome"/>
</dbReference>
<evidence type="ECO:0000256" key="5">
    <source>
        <dbReference type="ARBA" id="ARBA00022692"/>
    </source>
</evidence>
<gene>
    <name evidence="9" type="ordered locus">AciPR4_1863</name>
</gene>
<evidence type="ECO:0000256" key="6">
    <source>
        <dbReference type="ARBA" id="ARBA00023136"/>
    </source>
</evidence>
<accession>E8V5R0</accession>
<evidence type="ECO:0000256" key="1">
    <source>
        <dbReference type="ARBA" id="ARBA00004442"/>
    </source>
</evidence>
<evidence type="ECO:0000256" key="8">
    <source>
        <dbReference type="SAM" id="SignalP"/>
    </source>
</evidence>
<dbReference type="Pfam" id="PF02321">
    <property type="entry name" value="OEP"/>
    <property type="match status" value="1"/>
</dbReference>
<dbReference type="KEGG" id="tsa:AciPR4_1863"/>
<keyword evidence="8" id="KW-0732">Signal</keyword>
<dbReference type="EMBL" id="CP002467">
    <property type="protein sequence ID" value="ADV82669.1"/>
    <property type="molecule type" value="Genomic_DNA"/>
</dbReference>
<dbReference type="PANTHER" id="PTHR30026:SF20">
    <property type="entry name" value="OUTER MEMBRANE PROTEIN TOLC"/>
    <property type="match status" value="1"/>
</dbReference>
<evidence type="ECO:0000256" key="4">
    <source>
        <dbReference type="ARBA" id="ARBA00022452"/>
    </source>
</evidence>
<evidence type="ECO:0000256" key="2">
    <source>
        <dbReference type="ARBA" id="ARBA00007613"/>
    </source>
</evidence>
<dbReference type="InterPro" id="IPR003423">
    <property type="entry name" value="OMP_efflux"/>
</dbReference>
<keyword evidence="10" id="KW-1185">Reference proteome</keyword>
<evidence type="ECO:0000313" key="9">
    <source>
        <dbReference type="EMBL" id="ADV82669.1"/>
    </source>
</evidence>
<evidence type="ECO:0000256" key="3">
    <source>
        <dbReference type="ARBA" id="ARBA00022448"/>
    </source>
</evidence>
<dbReference type="GO" id="GO:0009279">
    <property type="term" value="C:cell outer membrane"/>
    <property type="evidence" value="ECO:0007669"/>
    <property type="project" value="UniProtKB-SubCell"/>
</dbReference>
<sequence>MRRLLLITVLLGCSSIIHGQIAFSSAIDLALRNSPRVKMAESDVVKARSILAESKDVYIPAISAGSGLGYTYGFPTGTPTLYNFTAQSLIYDQSQRNYIRAAREGLVAANLALQDVRQQIAEDAAITYLSVDADLQRLSALNEQYGYATRLTTLTQERLDAGLDPRIELTRARLSAAQIRLRRIQIEGDLDIQRQHLLRLTGVASRRITTDSASIPSVPSNISFTVAEGALSPSVQASYSNAQSRLQQAFGDGRKLYRPQIALAVQYNRFAKFNNYDVYYKAYQANNFLFGIQLTVPIFDAGKRTKFHESMADAQHALHEADLARDQFLEGRNRTAHGVTEMAARAEVVGLDRELAQDQLDIIRTQLTAGNPNGQPITPKDEQNALVQERQKYLDFIDADLQLRNAQINLLRSSGQLESWLKTSLAITPVKP</sequence>
<dbReference type="GO" id="GO:1990281">
    <property type="term" value="C:efflux pump complex"/>
    <property type="evidence" value="ECO:0007669"/>
    <property type="project" value="TreeGrafter"/>
</dbReference>
<organism evidence="9 10">
    <name type="scientific">Terriglobus saanensis (strain ATCC BAA-1853 / DSM 23119 / SP1PR4)</name>
    <dbReference type="NCBI Taxonomy" id="401053"/>
    <lineage>
        <taxon>Bacteria</taxon>
        <taxon>Pseudomonadati</taxon>
        <taxon>Acidobacteriota</taxon>
        <taxon>Terriglobia</taxon>
        <taxon>Terriglobales</taxon>
        <taxon>Acidobacteriaceae</taxon>
        <taxon>Terriglobus</taxon>
    </lineage>
</organism>
<keyword evidence="6" id="KW-0472">Membrane</keyword>
<dbReference type="PANTHER" id="PTHR30026">
    <property type="entry name" value="OUTER MEMBRANE PROTEIN TOLC"/>
    <property type="match status" value="1"/>
</dbReference>
<feature type="chain" id="PRO_5003229004" evidence="8">
    <location>
        <begin position="20"/>
        <end position="432"/>
    </location>
</feature>
<evidence type="ECO:0000313" key="10">
    <source>
        <dbReference type="Proteomes" id="UP000006844"/>
    </source>
</evidence>
<comment type="subcellular location">
    <subcellularLocation>
        <location evidence="1">Cell outer membrane</location>
    </subcellularLocation>
</comment>
<dbReference type="OrthoDB" id="113473at2"/>
<evidence type="ECO:0000256" key="7">
    <source>
        <dbReference type="ARBA" id="ARBA00023237"/>
    </source>
</evidence>
<comment type="similarity">
    <text evidence="2">Belongs to the outer membrane factor (OMF) (TC 1.B.17) family.</text>
</comment>
<keyword evidence="5" id="KW-0812">Transmembrane</keyword>
<reference evidence="9 10" key="1">
    <citation type="journal article" date="2012" name="Stand. Genomic Sci.">
        <title>Complete genome sequence of Terriglobus saanensis type strain SP1PR4(T), an Acidobacteria from tundra soil.</title>
        <authorList>
            <person name="Rawat S.R."/>
            <person name="Mannisto M.K."/>
            <person name="Starovoytov V."/>
            <person name="Goodwin L."/>
            <person name="Nolan M."/>
            <person name="Hauser L."/>
            <person name="Land M."/>
            <person name="Davenport K.W."/>
            <person name="Woyke T."/>
            <person name="Haggblom M.M."/>
        </authorList>
    </citation>
    <scope>NUCLEOTIDE SEQUENCE</scope>
    <source>
        <strain evidence="10">ATCC BAA-1853 / DSM 23119 / SP1PR4</strain>
    </source>
</reference>
<protein>
    <submittedName>
        <fullName evidence="9">Outer membrane efflux protein</fullName>
    </submittedName>
</protein>
<dbReference type="HOGENOM" id="CLU_634488_0_0_0"/>
<dbReference type="eggNOG" id="COG1538">
    <property type="taxonomic scope" value="Bacteria"/>
</dbReference>
<dbReference type="RefSeq" id="WP_013568402.1">
    <property type="nucleotide sequence ID" value="NC_014963.1"/>
</dbReference>
<keyword evidence="7" id="KW-0998">Cell outer membrane</keyword>
<dbReference type="Gene3D" id="1.20.1600.10">
    <property type="entry name" value="Outer membrane efflux proteins (OEP)"/>
    <property type="match status" value="1"/>
</dbReference>